<dbReference type="STRING" id="1300345.LF41_1514"/>
<organism evidence="1 2">
    <name type="scientific">Lysobacter dokdonensis DS-58</name>
    <dbReference type="NCBI Taxonomy" id="1300345"/>
    <lineage>
        <taxon>Bacteria</taxon>
        <taxon>Pseudomonadati</taxon>
        <taxon>Pseudomonadota</taxon>
        <taxon>Gammaproteobacteria</taxon>
        <taxon>Lysobacterales</taxon>
        <taxon>Lysobacteraceae</taxon>
        <taxon>Noviluteimonas</taxon>
    </lineage>
</organism>
<dbReference type="AlphaFoldDB" id="A0A0A2WIV9"/>
<protein>
    <submittedName>
        <fullName evidence="1">Rhs family protein</fullName>
    </submittedName>
</protein>
<name>A0A0A2WIV9_9GAMM</name>
<dbReference type="eggNOG" id="COG3209">
    <property type="taxonomic scope" value="Bacteria"/>
</dbReference>
<accession>A0A0A2WIV9</accession>
<proteinExistence type="predicted"/>
<dbReference type="EMBL" id="JRKJ01000021">
    <property type="protein sequence ID" value="KGQ18160.1"/>
    <property type="molecule type" value="Genomic_DNA"/>
</dbReference>
<evidence type="ECO:0000313" key="2">
    <source>
        <dbReference type="Proteomes" id="UP000030518"/>
    </source>
</evidence>
<reference evidence="1 2" key="1">
    <citation type="submission" date="2014-09" db="EMBL/GenBank/DDBJ databases">
        <title>Genome sequences of Lysobacter dokdonensis DS-58.</title>
        <authorList>
            <person name="Kim J.F."/>
            <person name="Kwak M.-J."/>
        </authorList>
    </citation>
    <scope>NUCLEOTIDE SEQUENCE [LARGE SCALE GENOMIC DNA]</scope>
    <source>
        <strain evidence="1 2">DS-58</strain>
    </source>
</reference>
<gene>
    <name evidence="1" type="ORF">LF41_1514</name>
</gene>
<keyword evidence="2" id="KW-1185">Reference proteome</keyword>
<comment type="caution">
    <text evidence="1">The sequence shown here is derived from an EMBL/GenBank/DDBJ whole genome shotgun (WGS) entry which is preliminary data.</text>
</comment>
<dbReference type="PATRIC" id="fig|1300345.3.peg.2585"/>
<evidence type="ECO:0000313" key="1">
    <source>
        <dbReference type="EMBL" id="KGQ18160.1"/>
    </source>
</evidence>
<sequence length="586" mass="63942">MAAAIALPALCANIDANEYQKRLKVYQTIEPLGATPLGESINLYTGEASFSNVDIRLEGTGPTIEIVRQFRRGDPAETQEQVPNGFGDWVLVIPNIETLTPGREGWQVGETTPSNARCTQFGPMYSPEQGVYPRYGGVDLDKWWRGYQLTTPDGGKQELLKRAPSNLRKPATGNYPAVTYTQWQVGCLDTIQGGASGDEAFVALAPDGTRYWLDKLAYSTYQGMAYMDGGDKAGTYVLTRRVGRLYATQVQDRFGNSLTYSWTGDQLTRIHASDGRHVVIEWAPATNLIQAIKVMPGTPVERTWTYTYANNRLTQLTLPDASYWAFNLSASMGAPLLPYNVLGCFNANPAPGGDGSGTGSSPTGQVDATATIRHPSGLIGTFNFARRLHAQSSVPSYCPNDPGEVNETGNPYFVSMALVDKTLSGPGLTNQTWRYDYEIPRASLDRYCPTPTSCPTTAYVDVTDPANAVTRYTYSTRFDTLEGQLLRVDYNLVNGVATKTDLTEYYTPYGLRPTAFPDGGTFGGGNWYKVDGLTPARKRTTLLQGRAFVWEVPDTCGANGQGSGTLPCFDAYRRPTKITKSSAPAP</sequence>
<dbReference type="Proteomes" id="UP000030518">
    <property type="component" value="Unassembled WGS sequence"/>
</dbReference>